<dbReference type="Proteomes" id="UP000314294">
    <property type="component" value="Unassembled WGS sequence"/>
</dbReference>
<dbReference type="AlphaFoldDB" id="A0A4Z2IN88"/>
<evidence type="ECO:0000313" key="2">
    <source>
        <dbReference type="EMBL" id="TNN79178.1"/>
    </source>
</evidence>
<comment type="caution">
    <text evidence="2">The sequence shown here is derived from an EMBL/GenBank/DDBJ whole genome shotgun (WGS) entry which is preliminary data.</text>
</comment>
<feature type="region of interest" description="Disordered" evidence="1">
    <location>
        <begin position="162"/>
        <end position="184"/>
    </location>
</feature>
<evidence type="ECO:0000313" key="3">
    <source>
        <dbReference type="Proteomes" id="UP000314294"/>
    </source>
</evidence>
<gene>
    <name evidence="2" type="ORF">EYF80_010626</name>
</gene>
<accession>A0A4Z2IN88</accession>
<proteinExistence type="predicted"/>
<sequence>MGVVKCSYSLCAAVVESVHGALCASLAGPSTRKSLFWELSGALTVSRTASGTRGAGLDEGGAFGMSLRSTRGPTSGWLLALSGLERVAGLFWGPALAGLEALMVSAVLSLAGLLRLSATELVAAEGSKFTTVEVVSAAAGLCEVHSDAHEESTLVEAVAGDVHGHQQQQEHDDEDAHDGSGAQA</sequence>
<reference evidence="2 3" key="1">
    <citation type="submission" date="2019-03" db="EMBL/GenBank/DDBJ databases">
        <title>First draft genome of Liparis tanakae, snailfish: a comprehensive survey of snailfish specific genes.</title>
        <authorList>
            <person name="Kim W."/>
            <person name="Song I."/>
            <person name="Jeong J.-H."/>
            <person name="Kim D."/>
            <person name="Kim S."/>
            <person name="Ryu S."/>
            <person name="Song J.Y."/>
            <person name="Lee S.K."/>
        </authorList>
    </citation>
    <scope>NUCLEOTIDE SEQUENCE [LARGE SCALE GENOMIC DNA]</scope>
    <source>
        <tissue evidence="2">Muscle</tissue>
    </source>
</reference>
<protein>
    <submittedName>
        <fullName evidence="2">Uncharacterized protein</fullName>
    </submittedName>
</protein>
<evidence type="ECO:0000256" key="1">
    <source>
        <dbReference type="SAM" id="MobiDB-lite"/>
    </source>
</evidence>
<name>A0A4Z2IN88_9TELE</name>
<dbReference type="EMBL" id="SRLO01000067">
    <property type="protein sequence ID" value="TNN79178.1"/>
    <property type="molecule type" value="Genomic_DNA"/>
</dbReference>
<organism evidence="2 3">
    <name type="scientific">Liparis tanakae</name>
    <name type="common">Tanaka's snailfish</name>
    <dbReference type="NCBI Taxonomy" id="230148"/>
    <lineage>
        <taxon>Eukaryota</taxon>
        <taxon>Metazoa</taxon>
        <taxon>Chordata</taxon>
        <taxon>Craniata</taxon>
        <taxon>Vertebrata</taxon>
        <taxon>Euteleostomi</taxon>
        <taxon>Actinopterygii</taxon>
        <taxon>Neopterygii</taxon>
        <taxon>Teleostei</taxon>
        <taxon>Neoteleostei</taxon>
        <taxon>Acanthomorphata</taxon>
        <taxon>Eupercaria</taxon>
        <taxon>Perciformes</taxon>
        <taxon>Cottioidei</taxon>
        <taxon>Cottales</taxon>
        <taxon>Liparidae</taxon>
        <taxon>Liparis</taxon>
    </lineage>
</organism>
<keyword evidence="3" id="KW-1185">Reference proteome</keyword>